<keyword evidence="10" id="KW-0926">Vacuole</keyword>
<keyword evidence="3 10" id="KW-0813">Transport</keyword>
<feature type="transmembrane region" description="Helical" evidence="10">
    <location>
        <begin position="404"/>
        <end position="425"/>
    </location>
</feature>
<comment type="caution">
    <text evidence="10">Lacks conserved residue(s) required for the propagation of feature annotation.</text>
</comment>
<keyword evidence="5 10" id="KW-0812">Transmembrane</keyword>
<sequence>MTDANGPHVDETQALLEDHVDGDIDSGHPHDSTESGPWHQRSFSFQNAAKVAVLQLFGIYVLLVFVPLGLVAGPCKWNSILVSIFNFLAIIPLSAVVSDSSDKLADEFGDLFGALINATLGNAAELIVGVLAVIHNDPKFAQSMMLGSILSDILFVLGCCFFSAAWRRPILKLNTAVTDTLSSLMLITAVALILPTALYSTFESAKPAGLDDQILAFSRGTAMVLLVLYFAYLYFELVSHKHLFDPQQPNGRASADYTNIIGVPTEPEIRRLMRQDTERDMEHEIELSDQVHEEPISASTPGSVFTAAATLVCSGGAIMACAHLLLDSVNDTSKATGISRTFIATILLPIASNAPECATVVTTSSSGRIDFAVGVIVGSILQIALFVTPILVALGWVIHQDMNLYFETFQTVTLFFSVLLVNHLLQDKKYTYMHGAVLVGLYAAIALSFFLRDDI</sequence>
<dbReference type="GO" id="GO:0015369">
    <property type="term" value="F:calcium:proton antiporter activity"/>
    <property type="evidence" value="ECO:0007669"/>
    <property type="project" value="UniProtKB-UniRule"/>
</dbReference>
<organism evidence="12 13">
    <name type="scientific">Venustampulla echinocandica</name>
    <dbReference type="NCBI Taxonomy" id="2656787"/>
    <lineage>
        <taxon>Eukaryota</taxon>
        <taxon>Fungi</taxon>
        <taxon>Dikarya</taxon>
        <taxon>Ascomycota</taxon>
        <taxon>Pezizomycotina</taxon>
        <taxon>Leotiomycetes</taxon>
        <taxon>Helotiales</taxon>
        <taxon>Pleuroascaceae</taxon>
        <taxon>Venustampulla</taxon>
    </lineage>
</organism>
<dbReference type="RefSeq" id="XP_031868539.1">
    <property type="nucleotide sequence ID" value="XM_032015118.1"/>
</dbReference>
<feature type="transmembrane region" description="Helical" evidence="10">
    <location>
        <begin position="52"/>
        <end position="73"/>
    </location>
</feature>
<evidence type="ECO:0000256" key="7">
    <source>
        <dbReference type="ARBA" id="ARBA00022989"/>
    </source>
</evidence>
<dbReference type="Pfam" id="PF01699">
    <property type="entry name" value="Na_Ca_ex"/>
    <property type="match status" value="2"/>
</dbReference>
<dbReference type="GO" id="GO:0012505">
    <property type="term" value="C:endomembrane system"/>
    <property type="evidence" value="ECO:0007669"/>
    <property type="project" value="UniProtKB-SubCell"/>
</dbReference>
<dbReference type="InterPro" id="IPR004798">
    <property type="entry name" value="CAX-like"/>
</dbReference>
<feature type="transmembrane region" description="Helical" evidence="10">
    <location>
        <begin position="304"/>
        <end position="326"/>
    </location>
</feature>
<keyword evidence="7 10" id="KW-1133">Transmembrane helix</keyword>
<keyword evidence="6 10" id="KW-0106">Calcium</keyword>
<dbReference type="STRING" id="2656787.A0A370TK34"/>
<name>A0A370TK34_9HELO</name>
<comment type="function">
    <text evidence="10">Has a role in promoting intracellular calcium ion sequestration via the exchange of calcium ions for hydrogen ions across the vacuolar membrane. Involved also in manganese ion homeostasis via its uptake into the vacuole.</text>
</comment>
<evidence type="ECO:0000256" key="3">
    <source>
        <dbReference type="ARBA" id="ARBA00022448"/>
    </source>
</evidence>
<dbReference type="GO" id="GO:0006874">
    <property type="term" value="P:intracellular calcium ion homeostasis"/>
    <property type="evidence" value="ECO:0007669"/>
    <property type="project" value="TreeGrafter"/>
</dbReference>
<feature type="domain" description="Sodium/calcium exchanger membrane region" evidence="11">
    <location>
        <begin position="307"/>
        <end position="449"/>
    </location>
</feature>
<gene>
    <name evidence="12" type="ORF">BP5553_06495</name>
</gene>
<dbReference type="GeneID" id="43599344"/>
<dbReference type="NCBIfam" id="TIGR00378">
    <property type="entry name" value="cax"/>
    <property type="match status" value="1"/>
</dbReference>
<dbReference type="EMBL" id="NPIC01000005">
    <property type="protein sequence ID" value="RDL35883.1"/>
    <property type="molecule type" value="Genomic_DNA"/>
</dbReference>
<reference evidence="12 13" key="1">
    <citation type="journal article" date="2018" name="IMA Fungus">
        <title>IMA Genome-F 9: Draft genome sequence of Annulohypoxylon stygium, Aspergillus mulundensis, Berkeleyomyces basicola (syn. Thielaviopsis basicola), Ceratocystis smalleyi, two Cercospora beticola strains, Coleophoma cylindrospora, Fusarium fracticaudum, Phialophora cf. hyalina, and Morchella septimelata.</title>
        <authorList>
            <person name="Wingfield B.D."/>
            <person name="Bills G.F."/>
            <person name="Dong Y."/>
            <person name="Huang W."/>
            <person name="Nel W.J."/>
            <person name="Swalarsk-Parry B.S."/>
            <person name="Vaghefi N."/>
            <person name="Wilken P.M."/>
            <person name="An Z."/>
            <person name="de Beer Z.W."/>
            <person name="De Vos L."/>
            <person name="Chen L."/>
            <person name="Duong T.A."/>
            <person name="Gao Y."/>
            <person name="Hammerbacher A."/>
            <person name="Kikkert J.R."/>
            <person name="Li Y."/>
            <person name="Li H."/>
            <person name="Li K."/>
            <person name="Li Q."/>
            <person name="Liu X."/>
            <person name="Ma X."/>
            <person name="Naidoo K."/>
            <person name="Pethybridge S.J."/>
            <person name="Sun J."/>
            <person name="Steenkamp E.T."/>
            <person name="van der Nest M.A."/>
            <person name="van Wyk S."/>
            <person name="Wingfield M.J."/>
            <person name="Xiong C."/>
            <person name="Yue Q."/>
            <person name="Zhang X."/>
        </authorList>
    </citation>
    <scope>NUCLEOTIDE SEQUENCE [LARGE SCALE GENOMIC DNA]</scope>
    <source>
        <strain evidence="12 13">BP 5553</strain>
    </source>
</reference>
<evidence type="ECO:0000256" key="5">
    <source>
        <dbReference type="ARBA" id="ARBA00022692"/>
    </source>
</evidence>
<dbReference type="GO" id="GO:0000329">
    <property type="term" value="C:fungal-type vacuole membrane"/>
    <property type="evidence" value="ECO:0007669"/>
    <property type="project" value="TreeGrafter"/>
</dbReference>
<keyword evidence="9 10" id="KW-0472">Membrane</keyword>
<dbReference type="OrthoDB" id="1699231at2759"/>
<dbReference type="Proteomes" id="UP000254866">
    <property type="component" value="Unassembled WGS sequence"/>
</dbReference>
<dbReference type="Gene3D" id="1.20.1420.30">
    <property type="entry name" value="NCX, central ion-binding region"/>
    <property type="match status" value="2"/>
</dbReference>
<keyword evidence="4 10" id="KW-0109">Calcium transport</keyword>
<evidence type="ECO:0000256" key="10">
    <source>
        <dbReference type="RuleBase" id="RU365028"/>
    </source>
</evidence>
<accession>A0A370TK34</accession>
<keyword evidence="13" id="KW-1185">Reference proteome</keyword>
<feature type="transmembrane region" description="Helical" evidence="10">
    <location>
        <begin position="432"/>
        <end position="451"/>
    </location>
</feature>
<evidence type="ECO:0000313" key="12">
    <source>
        <dbReference type="EMBL" id="RDL35883.1"/>
    </source>
</evidence>
<dbReference type="InterPro" id="IPR004837">
    <property type="entry name" value="NaCa_Exmemb"/>
</dbReference>
<evidence type="ECO:0000256" key="1">
    <source>
        <dbReference type="ARBA" id="ARBA00004127"/>
    </source>
</evidence>
<feature type="transmembrane region" description="Helical" evidence="10">
    <location>
        <begin position="371"/>
        <end position="398"/>
    </location>
</feature>
<feature type="transmembrane region" description="Helical" evidence="10">
    <location>
        <begin position="111"/>
        <end position="134"/>
    </location>
</feature>
<comment type="similarity">
    <text evidence="2 10">Belongs to the Ca(2+):cation antiporter (CaCA) (TC 2.A.19) family.</text>
</comment>
<evidence type="ECO:0000256" key="8">
    <source>
        <dbReference type="ARBA" id="ARBA00023065"/>
    </source>
</evidence>
<evidence type="ECO:0000259" key="11">
    <source>
        <dbReference type="Pfam" id="PF01699"/>
    </source>
</evidence>
<dbReference type="PANTHER" id="PTHR31503">
    <property type="entry name" value="VACUOLAR CALCIUM ION TRANSPORTER"/>
    <property type="match status" value="1"/>
</dbReference>
<comment type="caution">
    <text evidence="12">The sequence shown here is derived from an EMBL/GenBank/DDBJ whole genome shotgun (WGS) entry which is preliminary data.</text>
</comment>
<dbReference type="AlphaFoldDB" id="A0A370TK34"/>
<dbReference type="InterPro" id="IPR004713">
    <property type="entry name" value="CaH_exchang"/>
</dbReference>
<proteinExistence type="inferred from homology"/>
<evidence type="ECO:0000256" key="6">
    <source>
        <dbReference type="ARBA" id="ARBA00022837"/>
    </source>
</evidence>
<feature type="transmembrane region" description="Helical" evidence="10">
    <location>
        <begin position="181"/>
        <end position="202"/>
    </location>
</feature>
<keyword evidence="10" id="KW-0050">Antiport</keyword>
<evidence type="ECO:0000313" key="13">
    <source>
        <dbReference type="Proteomes" id="UP000254866"/>
    </source>
</evidence>
<evidence type="ECO:0000256" key="4">
    <source>
        <dbReference type="ARBA" id="ARBA00022568"/>
    </source>
</evidence>
<evidence type="ECO:0000256" key="9">
    <source>
        <dbReference type="ARBA" id="ARBA00023136"/>
    </source>
</evidence>
<keyword evidence="8 10" id="KW-0406">Ion transport</keyword>
<dbReference type="PANTHER" id="PTHR31503:SF22">
    <property type="entry name" value="VACUOLAR CALCIUM ION TRANSPORTER"/>
    <property type="match status" value="1"/>
</dbReference>
<feature type="domain" description="Sodium/calcium exchanger membrane region" evidence="11">
    <location>
        <begin position="79"/>
        <end position="236"/>
    </location>
</feature>
<evidence type="ECO:0000256" key="2">
    <source>
        <dbReference type="ARBA" id="ARBA00008170"/>
    </source>
</evidence>
<protein>
    <recommendedName>
        <fullName evidence="10">Vacuolar calcium ion transporter</fullName>
    </recommendedName>
</protein>
<dbReference type="InterPro" id="IPR044880">
    <property type="entry name" value="NCX_ion-bd_dom_sf"/>
</dbReference>
<feature type="transmembrane region" description="Helical" evidence="10">
    <location>
        <begin position="214"/>
        <end position="235"/>
    </location>
</feature>
<feature type="transmembrane region" description="Helical" evidence="10">
    <location>
        <begin position="80"/>
        <end position="99"/>
    </location>
</feature>
<comment type="subcellular location">
    <subcellularLocation>
        <location evidence="1">Endomembrane system</location>
        <topology evidence="1">Multi-pass membrane protein</topology>
    </subcellularLocation>
    <subcellularLocation>
        <location evidence="10">Vacuole membrane</location>
    </subcellularLocation>
</comment>
<feature type="transmembrane region" description="Helical" evidence="10">
    <location>
        <begin position="146"/>
        <end position="166"/>
    </location>
</feature>